<dbReference type="AlphaFoldDB" id="A0A9X0C0G7"/>
<accession>A0A9X0C0G7</accession>
<name>A0A9X0C0G7_9EURO</name>
<keyword evidence="3" id="KW-1185">Reference proteome</keyword>
<comment type="caution">
    <text evidence="2">The sequence shown here is derived from an EMBL/GenBank/DDBJ whole genome shotgun (WGS) entry which is preliminary data.</text>
</comment>
<dbReference type="GeneID" id="81622046"/>
<evidence type="ECO:0000256" key="1">
    <source>
        <dbReference type="SAM" id="MobiDB-lite"/>
    </source>
</evidence>
<organism evidence="2 3">
    <name type="scientific">Penicillium diatomitis</name>
    <dbReference type="NCBI Taxonomy" id="2819901"/>
    <lineage>
        <taxon>Eukaryota</taxon>
        <taxon>Fungi</taxon>
        <taxon>Dikarya</taxon>
        <taxon>Ascomycota</taxon>
        <taxon>Pezizomycotina</taxon>
        <taxon>Eurotiomycetes</taxon>
        <taxon>Eurotiomycetidae</taxon>
        <taxon>Eurotiales</taxon>
        <taxon>Aspergillaceae</taxon>
        <taxon>Penicillium</taxon>
    </lineage>
</organism>
<dbReference type="RefSeq" id="XP_056793828.1">
    <property type="nucleotide sequence ID" value="XM_056931797.1"/>
</dbReference>
<dbReference type="EMBL" id="JAPWDQ010000002">
    <property type="protein sequence ID" value="KAJ5493448.1"/>
    <property type="molecule type" value="Genomic_DNA"/>
</dbReference>
<evidence type="ECO:0000313" key="3">
    <source>
        <dbReference type="Proteomes" id="UP001148312"/>
    </source>
</evidence>
<reference evidence="2" key="2">
    <citation type="journal article" date="2023" name="IMA Fungus">
        <title>Comparative genomic study of the Penicillium genus elucidates a diverse pangenome and 15 lateral gene transfer events.</title>
        <authorList>
            <person name="Petersen C."/>
            <person name="Sorensen T."/>
            <person name="Nielsen M.R."/>
            <person name="Sondergaard T.E."/>
            <person name="Sorensen J.L."/>
            <person name="Fitzpatrick D.A."/>
            <person name="Frisvad J.C."/>
            <person name="Nielsen K.L."/>
        </authorList>
    </citation>
    <scope>NUCLEOTIDE SEQUENCE</scope>
    <source>
        <strain evidence="2">IBT 30728</strain>
    </source>
</reference>
<evidence type="ECO:0000313" key="2">
    <source>
        <dbReference type="EMBL" id="KAJ5493448.1"/>
    </source>
</evidence>
<feature type="compositionally biased region" description="Basic and acidic residues" evidence="1">
    <location>
        <begin position="32"/>
        <end position="42"/>
    </location>
</feature>
<dbReference type="Proteomes" id="UP001148312">
    <property type="component" value="Unassembled WGS sequence"/>
</dbReference>
<protein>
    <submittedName>
        <fullName evidence="2">Uncharacterized protein</fullName>
    </submittedName>
</protein>
<proteinExistence type="predicted"/>
<gene>
    <name evidence="2" type="ORF">N7539_002194</name>
</gene>
<reference evidence="2" key="1">
    <citation type="submission" date="2022-12" db="EMBL/GenBank/DDBJ databases">
        <authorList>
            <person name="Petersen C."/>
        </authorList>
    </citation>
    <scope>NUCLEOTIDE SEQUENCE</scope>
    <source>
        <strain evidence="2">IBT 30728</strain>
    </source>
</reference>
<sequence>MEEIGGELQVSRNGGLKMMAGNAEQCGDDDPDREREGKDGRCPRPNQRKAAREWRLKNREPRCRYGVVLVELGWQSWRDEAERRGKRHCALKAEMVRAHRVGRRSVPEAGDGLAECVVMELIQQYLQWLKY</sequence>
<feature type="region of interest" description="Disordered" evidence="1">
    <location>
        <begin position="1"/>
        <end position="53"/>
    </location>
</feature>